<dbReference type="PROSITE" id="PS00198">
    <property type="entry name" value="4FE4S_FER_1"/>
    <property type="match status" value="1"/>
</dbReference>
<dbReference type="InterPro" id="IPR017896">
    <property type="entry name" value="4Fe4S_Fe-S-bd"/>
</dbReference>
<dbReference type="Pfam" id="PF12797">
    <property type="entry name" value="Fer4_2"/>
    <property type="match status" value="1"/>
</dbReference>
<dbReference type="AlphaFoldDB" id="A0AAX4NHM2"/>
<accession>A0AAX4NHM2</accession>
<proteinExistence type="predicted"/>
<dbReference type="GeneID" id="95968146"/>
<protein>
    <submittedName>
        <fullName evidence="2">4Fe-4S binding protein</fullName>
    </submittedName>
</protein>
<dbReference type="SUPFAM" id="SSF46548">
    <property type="entry name" value="alpha-helical ferredoxin"/>
    <property type="match status" value="1"/>
</dbReference>
<organism evidence="2 3">
    <name type="scientific">Oxyplasma meridianum</name>
    <dbReference type="NCBI Taxonomy" id="3073602"/>
    <lineage>
        <taxon>Archaea</taxon>
        <taxon>Methanobacteriati</taxon>
        <taxon>Thermoplasmatota</taxon>
        <taxon>Thermoplasmata</taxon>
        <taxon>Thermoplasmatales</taxon>
        <taxon>Thermoplasmataceae</taxon>
        <taxon>Oxyplasma</taxon>
    </lineage>
</organism>
<evidence type="ECO:0000313" key="3">
    <source>
        <dbReference type="Proteomes" id="UP001451606"/>
    </source>
</evidence>
<name>A0AAX4NHM2_9ARCH</name>
<gene>
    <name evidence="2" type="ORF">OXIME_001408</name>
</gene>
<dbReference type="RefSeq" id="WP_393971150.1">
    <property type="nucleotide sequence ID" value="NZ_CP133772.1"/>
</dbReference>
<reference evidence="2 3" key="1">
    <citation type="submission" date="2023-09" db="EMBL/GenBank/DDBJ databases">
        <authorList>
            <person name="Golyshina O.V."/>
            <person name="Lunev E.A."/>
            <person name="Bargiela R."/>
            <person name="Gaines M.C."/>
            <person name="Daum B."/>
            <person name="Bale N.J."/>
            <person name="Koenen M."/>
            <person name="Sinninghe Damst J.S."/>
            <person name="Yakimov M."/>
            <person name="Golyshin P.N."/>
        </authorList>
    </citation>
    <scope>NUCLEOTIDE SEQUENCE [LARGE SCALE GENOMIC DNA]</scope>
    <source>
        <strain evidence="2 3">M1</strain>
    </source>
</reference>
<evidence type="ECO:0000259" key="1">
    <source>
        <dbReference type="PROSITE" id="PS51379"/>
    </source>
</evidence>
<keyword evidence="3" id="KW-1185">Reference proteome</keyword>
<dbReference type="KEGG" id="omr:OXIME_001408"/>
<dbReference type="GO" id="GO:0016491">
    <property type="term" value="F:oxidoreductase activity"/>
    <property type="evidence" value="ECO:0007669"/>
    <property type="project" value="UniProtKB-ARBA"/>
</dbReference>
<sequence>MENGIKEAPRNKLIMDRVIIETERCINCGFCEIVCPTYVASGYDATHSIRKRVQLARAICNDV</sequence>
<feature type="domain" description="4Fe-4S ferredoxin-type" evidence="1">
    <location>
        <begin position="16"/>
        <end position="45"/>
    </location>
</feature>
<dbReference type="PROSITE" id="PS51379">
    <property type="entry name" value="4FE4S_FER_2"/>
    <property type="match status" value="1"/>
</dbReference>
<dbReference type="Proteomes" id="UP001451606">
    <property type="component" value="Chromosome"/>
</dbReference>
<dbReference type="Gene3D" id="3.30.70.3270">
    <property type="match status" value="1"/>
</dbReference>
<dbReference type="EMBL" id="CP133772">
    <property type="protein sequence ID" value="WYY00823.1"/>
    <property type="molecule type" value="Genomic_DNA"/>
</dbReference>
<evidence type="ECO:0000313" key="2">
    <source>
        <dbReference type="EMBL" id="WYY00823.1"/>
    </source>
</evidence>
<dbReference type="InterPro" id="IPR017900">
    <property type="entry name" value="4Fe4S_Fe_S_CS"/>
</dbReference>